<organism evidence="5 6">
    <name type="scientific">Thermomonospora echinospora</name>
    <dbReference type="NCBI Taxonomy" id="1992"/>
    <lineage>
        <taxon>Bacteria</taxon>
        <taxon>Bacillati</taxon>
        <taxon>Actinomycetota</taxon>
        <taxon>Actinomycetes</taxon>
        <taxon>Streptosporangiales</taxon>
        <taxon>Thermomonosporaceae</taxon>
        <taxon>Thermomonospora</taxon>
    </lineage>
</organism>
<evidence type="ECO:0000313" key="6">
    <source>
        <dbReference type="Proteomes" id="UP000236723"/>
    </source>
</evidence>
<evidence type="ECO:0000313" key="5">
    <source>
        <dbReference type="EMBL" id="SEG80772.1"/>
    </source>
</evidence>
<keyword evidence="1" id="KW-0680">Restriction system</keyword>
<keyword evidence="2" id="KW-0238">DNA-binding</keyword>
<dbReference type="InterPro" id="IPR003356">
    <property type="entry name" value="DNA_methylase_A-5"/>
</dbReference>
<evidence type="ECO:0000259" key="4">
    <source>
        <dbReference type="Pfam" id="PF02384"/>
    </source>
</evidence>
<feature type="domain" description="DNA methylase adenine-specific" evidence="4">
    <location>
        <begin position="163"/>
        <end position="393"/>
    </location>
</feature>
<dbReference type="Pfam" id="PF02384">
    <property type="entry name" value="N6_Mtase"/>
    <property type="match status" value="1"/>
</dbReference>
<keyword evidence="6" id="KW-1185">Reference proteome</keyword>
<dbReference type="GO" id="GO:0008170">
    <property type="term" value="F:N-methyltransferase activity"/>
    <property type="evidence" value="ECO:0007669"/>
    <property type="project" value="InterPro"/>
</dbReference>
<evidence type="ECO:0000256" key="1">
    <source>
        <dbReference type="ARBA" id="ARBA00022747"/>
    </source>
</evidence>
<dbReference type="PANTHER" id="PTHR42998:SF1">
    <property type="entry name" value="TYPE I RESTRICTION ENZYME HINDI METHYLASE SUBUNIT"/>
    <property type="match status" value="1"/>
</dbReference>
<protein>
    <submittedName>
        <fullName evidence="5">N-6 DNA Methylase</fullName>
    </submittedName>
</protein>
<dbReference type="RefSeq" id="WP_200827479.1">
    <property type="nucleotide sequence ID" value="NZ_FNVO01000013.1"/>
</dbReference>
<dbReference type="CDD" id="cd02440">
    <property type="entry name" value="AdoMet_MTases"/>
    <property type="match status" value="1"/>
</dbReference>
<dbReference type="PRINTS" id="PR00507">
    <property type="entry name" value="N12N6MTFRASE"/>
</dbReference>
<sequence length="677" mass="73189">MQDATVTAADIARLAGVGRAAVSNWRKRHDDFPQPVGGTATSPSFSLTEVQQWLRVQGKMAGAPADEQLWQELRKLADDVQLVDVLTFAGAFLLYLHRDRRHWTRLARGTDEEVAAALPDAVRRAAAELPGEQAFPAVLPAAHVAVARGVATLAQEKGGEREAFEFLRERFLDLHKRRTQETPHDVVRLVTGLAGPRTETVLDPACGSGAFLVGGLAGSPRRRLLGQDADEAVARMTAIRLALLDADADIRAGDSLRHDAFPDVRADLVVANPQFNDRNWGYDELSTDPRWEYGLPPRTESELAWVQHALAHCRPGGLAVLLMPPAAAGRRAGRRIRANLLRRGALRAVVSLPLGAVPNMAVPLTVWVLRHPVTGERPPGQVLMVDTSRTGEDFVAAAVRLWRRFDDDPEGDLDEPGQGHAVRIIDLLDDEVDLSPSRHITRPTAAPAIERVAQGREELVRLLDELAGMVPPVERAEPCSAPAVQISDLARLGLLTIHQAPGRPASAESALRGPVLTAEDVAEGRPPSGGPQEQGGDPPVELQPGDVAVSPLVRVPAAAVVTEPGAVLGRNLIMLRPDPRRIDSDYLAGVLRASVGLRHYTTMSSGHRVDVRRAEIPLPPLEEQRRRGALLRRLQEAELGLRRAGALGAELIRLIGDGLVEGTLRPPTDDSTTEQLG</sequence>
<proteinExistence type="predicted"/>
<evidence type="ECO:0000256" key="2">
    <source>
        <dbReference type="ARBA" id="ARBA00023125"/>
    </source>
</evidence>
<dbReference type="SUPFAM" id="SSF53335">
    <property type="entry name" value="S-adenosyl-L-methionine-dependent methyltransferases"/>
    <property type="match status" value="1"/>
</dbReference>
<feature type="region of interest" description="Disordered" evidence="3">
    <location>
        <begin position="520"/>
        <end position="545"/>
    </location>
</feature>
<dbReference type="Gene3D" id="3.40.50.150">
    <property type="entry name" value="Vaccinia Virus protein VP39"/>
    <property type="match status" value="1"/>
</dbReference>
<accession>A0A1H6D670</accession>
<reference evidence="6" key="1">
    <citation type="submission" date="2016-10" db="EMBL/GenBank/DDBJ databases">
        <authorList>
            <person name="Varghese N."/>
            <person name="Submissions S."/>
        </authorList>
    </citation>
    <scope>NUCLEOTIDE SEQUENCE [LARGE SCALE GENOMIC DNA]</scope>
    <source>
        <strain evidence="6">DSM 43163</strain>
    </source>
</reference>
<dbReference type="GO" id="GO:0032259">
    <property type="term" value="P:methylation"/>
    <property type="evidence" value="ECO:0007669"/>
    <property type="project" value="UniProtKB-KW"/>
</dbReference>
<gene>
    <name evidence="5" type="ORF">SAMN04489712_113149</name>
</gene>
<keyword evidence="5" id="KW-0808">Transferase</keyword>
<dbReference type="InterPro" id="IPR044946">
    <property type="entry name" value="Restrct_endonuc_typeI_TRD_sf"/>
</dbReference>
<dbReference type="AlphaFoldDB" id="A0A1H6D670"/>
<dbReference type="PANTHER" id="PTHR42998">
    <property type="entry name" value="TYPE I RESTRICTION ENZYME HINDVIIP M PROTEIN-RELATED"/>
    <property type="match status" value="1"/>
</dbReference>
<dbReference type="GO" id="GO:0009307">
    <property type="term" value="P:DNA restriction-modification system"/>
    <property type="evidence" value="ECO:0007669"/>
    <property type="project" value="UniProtKB-KW"/>
</dbReference>
<dbReference type="Gene3D" id="3.90.220.20">
    <property type="entry name" value="DNA methylase specificity domains"/>
    <property type="match status" value="1"/>
</dbReference>
<name>A0A1H6D670_9ACTN</name>
<evidence type="ECO:0000256" key="3">
    <source>
        <dbReference type="SAM" id="MobiDB-lite"/>
    </source>
</evidence>
<dbReference type="GO" id="GO:0003677">
    <property type="term" value="F:DNA binding"/>
    <property type="evidence" value="ECO:0007669"/>
    <property type="project" value="UniProtKB-KW"/>
</dbReference>
<dbReference type="InterPro" id="IPR052916">
    <property type="entry name" value="Type-I_RE_MTase_Subunit"/>
</dbReference>
<dbReference type="EMBL" id="FNVO01000013">
    <property type="protein sequence ID" value="SEG80772.1"/>
    <property type="molecule type" value="Genomic_DNA"/>
</dbReference>
<keyword evidence="5" id="KW-0489">Methyltransferase</keyword>
<dbReference type="SUPFAM" id="SSF116734">
    <property type="entry name" value="DNA methylase specificity domain"/>
    <property type="match status" value="1"/>
</dbReference>
<dbReference type="InterPro" id="IPR029063">
    <property type="entry name" value="SAM-dependent_MTases_sf"/>
</dbReference>
<dbReference type="Proteomes" id="UP000236723">
    <property type="component" value="Unassembled WGS sequence"/>
</dbReference>